<evidence type="ECO:0000313" key="2">
    <source>
        <dbReference type="EMBL" id="KAG7304614.1"/>
    </source>
</evidence>
<dbReference type="Proteomes" id="UP000823941">
    <property type="component" value="Chromosome 15"/>
</dbReference>
<evidence type="ECO:0000313" key="3">
    <source>
        <dbReference type="Proteomes" id="UP000823941"/>
    </source>
</evidence>
<keyword evidence="3" id="KW-1185">Reference proteome</keyword>
<dbReference type="EMBL" id="JAHIBW010000015">
    <property type="protein sequence ID" value="KAG7304614.1"/>
    <property type="molecule type" value="Genomic_DNA"/>
</dbReference>
<name>A0ABQ7QHE7_PLUXY</name>
<gene>
    <name evidence="2" type="ORF">JYU34_011595</name>
</gene>
<reference evidence="2 3" key="1">
    <citation type="submission" date="2021-06" db="EMBL/GenBank/DDBJ databases">
        <title>A haploid diamondback moth (Plutella xylostella L.) genome assembly resolves 31 chromosomes and identifies a diamide resistance mutation.</title>
        <authorList>
            <person name="Ward C.M."/>
            <person name="Perry K.D."/>
            <person name="Baker G."/>
            <person name="Powis K."/>
            <person name="Heckel D.G."/>
            <person name="Baxter S.W."/>
        </authorList>
    </citation>
    <scope>NUCLEOTIDE SEQUENCE [LARGE SCALE GENOMIC DNA]</scope>
    <source>
        <strain evidence="2 3">LV</strain>
        <tissue evidence="2">Single pupa</tissue>
    </source>
</reference>
<feature type="region of interest" description="Disordered" evidence="1">
    <location>
        <begin position="229"/>
        <end position="273"/>
    </location>
</feature>
<organism evidence="2 3">
    <name type="scientific">Plutella xylostella</name>
    <name type="common">Diamondback moth</name>
    <name type="synonym">Plutella maculipennis</name>
    <dbReference type="NCBI Taxonomy" id="51655"/>
    <lineage>
        <taxon>Eukaryota</taxon>
        <taxon>Metazoa</taxon>
        <taxon>Ecdysozoa</taxon>
        <taxon>Arthropoda</taxon>
        <taxon>Hexapoda</taxon>
        <taxon>Insecta</taxon>
        <taxon>Pterygota</taxon>
        <taxon>Neoptera</taxon>
        <taxon>Endopterygota</taxon>
        <taxon>Lepidoptera</taxon>
        <taxon>Glossata</taxon>
        <taxon>Ditrysia</taxon>
        <taxon>Yponomeutoidea</taxon>
        <taxon>Plutellidae</taxon>
        <taxon>Plutella</taxon>
    </lineage>
</organism>
<comment type="caution">
    <text evidence="2">The sequence shown here is derived from an EMBL/GenBank/DDBJ whole genome shotgun (WGS) entry which is preliminary data.</text>
</comment>
<accession>A0ABQ7QHE7</accession>
<sequence length="273" mass="30309">MTSSQALQETQMSLERTVIARMDEFERRLGSFSSSTKKADLEELTQEYCSFKETVLPMLRLLQDQILRIAAQVDEMDSQTRRNALLVSGIKEDDDESPEALICDMAVSVMGISNFDKTSIVHCVRLGVRRPDSNRPILVKFGNLKSKSDIWMSKTKLKSSQVVISEFLTKPRQRIFLRARRHFGISSCWTRSGTVMVRLPDDSRVKVLTEAALDELCKKHPAVTPVAKEAVKAPIAKPATSQPKGSSPKGRTAPSAPATRSKTAGSAASRDKR</sequence>
<protein>
    <submittedName>
        <fullName evidence="2">Uncharacterized protein</fullName>
    </submittedName>
</protein>
<proteinExistence type="predicted"/>
<evidence type="ECO:0000256" key="1">
    <source>
        <dbReference type="SAM" id="MobiDB-lite"/>
    </source>
</evidence>